<name>A0A4Y6UV67_SACBS</name>
<dbReference type="RefSeq" id="WP_141448167.1">
    <property type="nucleotide sequence ID" value="NZ_CP041217.1"/>
</dbReference>
<reference evidence="1 2" key="1">
    <citation type="submission" date="2019-06" db="EMBL/GenBank/DDBJ databases">
        <title>Saccharibacillus brassicae sp. nov., an endophytic bacterium isolated from Chinese cabbage seeds (Brassica pekinensis).</title>
        <authorList>
            <person name="Jiang L."/>
            <person name="Lee J."/>
            <person name="Kim S.W."/>
        </authorList>
    </citation>
    <scope>NUCLEOTIDE SEQUENCE [LARGE SCALE GENOMIC DNA]</scope>
    <source>
        <strain evidence="2">KCTC 43072 / ATSA2</strain>
    </source>
</reference>
<protein>
    <submittedName>
        <fullName evidence="1">Uncharacterized protein</fullName>
    </submittedName>
</protein>
<dbReference type="OrthoDB" id="3436396at2"/>
<proteinExistence type="predicted"/>
<dbReference type="KEGG" id="saca:FFV09_12670"/>
<dbReference type="EMBL" id="CP041217">
    <property type="protein sequence ID" value="QDH21622.1"/>
    <property type="molecule type" value="Genomic_DNA"/>
</dbReference>
<evidence type="ECO:0000313" key="1">
    <source>
        <dbReference type="EMBL" id="QDH21622.1"/>
    </source>
</evidence>
<dbReference type="Proteomes" id="UP000316968">
    <property type="component" value="Chromosome"/>
</dbReference>
<dbReference type="AlphaFoldDB" id="A0A4Y6UV67"/>
<accession>A0A4Y6UV67</accession>
<sequence length="175" mass="20466">MKEGVHIFRMELTVKEFTAGNKIDESLLNPDLELDSDTAVFIRMCEIFGISARVSFFVSGFGQKRWPVDCKTDLATVIEEVPYILEKVNNGDFFFELDFYEQGIERTLIFEEEDNKVQITCSSRTDWIPDPNNVRMDKSEVLRMFENFYNSFWECSYVLCSELAEHPLLKNLKNN</sequence>
<gene>
    <name evidence="1" type="ORF">FFV09_12670</name>
</gene>
<organism evidence="1 2">
    <name type="scientific">Saccharibacillus brassicae</name>
    <dbReference type="NCBI Taxonomy" id="2583377"/>
    <lineage>
        <taxon>Bacteria</taxon>
        <taxon>Bacillati</taxon>
        <taxon>Bacillota</taxon>
        <taxon>Bacilli</taxon>
        <taxon>Bacillales</taxon>
        <taxon>Paenibacillaceae</taxon>
        <taxon>Saccharibacillus</taxon>
    </lineage>
</organism>
<keyword evidence="2" id="KW-1185">Reference proteome</keyword>
<evidence type="ECO:0000313" key="2">
    <source>
        <dbReference type="Proteomes" id="UP000316968"/>
    </source>
</evidence>